<dbReference type="InterPro" id="IPR021018">
    <property type="entry name" value="Mediator_Med29_met"/>
</dbReference>
<keyword evidence="7" id="KW-0539">Nucleus</keyword>
<evidence type="ECO:0000256" key="4">
    <source>
        <dbReference type="ARBA" id="ARBA00023015"/>
    </source>
</evidence>
<protein>
    <recommendedName>
        <fullName evidence="3">Mediator of RNA polymerase II transcription subunit 29</fullName>
    </recommendedName>
    <alternativeName>
        <fullName evidence="9">Mediator complex subunit 29</fullName>
    </alternativeName>
    <alternativeName>
        <fullName evidence="8">Protein intersex</fullName>
    </alternativeName>
</protein>
<evidence type="ECO:0000256" key="2">
    <source>
        <dbReference type="ARBA" id="ARBA00009851"/>
    </source>
</evidence>
<gene>
    <name evidence="12" type="primary">LOC108668041</name>
</gene>
<proteinExistence type="inferred from homology"/>
<evidence type="ECO:0000313" key="12">
    <source>
        <dbReference type="RefSeq" id="XP_047740675.1"/>
    </source>
</evidence>
<dbReference type="PANTHER" id="PTHR28314:SF1">
    <property type="entry name" value="MEDIATOR OF RNA POLYMERASE II TRANSCRIPTION SUBUNIT 29"/>
    <property type="match status" value="1"/>
</dbReference>
<comment type="subcellular location">
    <subcellularLocation>
        <location evidence="1">Nucleus</location>
    </subcellularLocation>
</comment>
<evidence type="ECO:0000256" key="5">
    <source>
        <dbReference type="ARBA" id="ARBA00023159"/>
    </source>
</evidence>
<evidence type="ECO:0000256" key="9">
    <source>
        <dbReference type="ARBA" id="ARBA00031963"/>
    </source>
</evidence>
<dbReference type="PANTHER" id="PTHR28314">
    <property type="entry name" value="MEDIATOR OF RNA POLYMERASE II TRANSCRIPTION SUBUNIT 29"/>
    <property type="match status" value="1"/>
</dbReference>
<comment type="similarity">
    <text evidence="2">Belongs to the Mediator complex subunit 29 family.</text>
</comment>
<dbReference type="GeneID" id="108668041"/>
<reference evidence="12" key="1">
    <citation type="submission" date="2025-08" db="UniProtKB">
        <authorList>
            <consortium name="RefSeq"/>
        </authorList>
    </citation>
    <scope>IDENTIFICATION</scope>
    <source>
        <tissue evidence="12">Whole organism</tissue>
    </source>
</reference>
<dbReference type="AlphaFoldDB" id="A0A979FX33"/>
<name>A0A979FX33_HYAAZ</name>
<dbReference type="GO" id="GO:0003712">
    <property type="term" value="F:transcription coregulator activity"/>
    <property type="evidence" value="ECO:0007669"/>
    <property type="project" value="TreeGrafter"/>
</dbReference>
<dbReference type="GO" id="GO:0016592">
    <property type="term" value="C:mediator complex"/>
    <property type="evidence" value="ECO:0007669"/>
    <property type="project" value="InterPro"/>
</dbReference>
<evidence type="ECO:0000256" key="1">
    <source>
        <dbReference type="ARBA" id="ARBA00004123"/>
    </source>
</evidence>
<feature type="region of interest" description="Disordered" evidence="10">
    <location>
        <begin position="120"/>
        <end position="145"/>
    </location>
</feature>
<keyword evidence="11" id="KW-1185">Reference proteome</keyword>
<dbReference type="Proteomes" id="UP000694843">
    <property type="component" value="Unplaced"/>
</dbReference>
<evidence type="ECO:0000313" key="11">
    <source>
        <dbReference type="Proteomes" id="UP000694843"/>
    </source>
</evidence>
<sequence length="145" mass="16141">MLSTQMSDTLMETLRMAGINLSSNAQVELGNKQGGEMNAAKYEECLEKFYSICDQMELHLKTASAHQYQSQASQRYTPSTVTTNPPPDIHKYTLYTSNVRQQVAFAKELHSLLVDATSSLAAPLPPPQRPQPQHHDSITTMDTQS</sequence>
<evidence type="ECO:0000256" key="10">
    <source>
        <dbReference type="SAM" id="MobiDB-lite"/>
    </source>
</evidence>
<dbReference type="GO" id="GO:0006357">
    <property type="term" value="P:regulation of transcription by RNA polymerase II"/>
    <property type="evidence" value="ECO:0007669"/>
    <property type="project" value="TreeGrafter"/>
</dbReference>
<evidence type="ECO:0000256" key="6">
    <source>
        <dbReference type="ARBA" id="ARBA00023163"/>
    </source>
</evidence>
<evidence type="ECO:0000256" key="3">
    <source>
        <dbReference type="ARBA" id="ARBA00019684"/>
    </source>
</evidence>
<evidence type="ECO:0000256" key="7">
    <source>
        <dbReference type="ARBA" id="ARBA00023242"/>
    </source>
</evidence>
<keyword evidence="5" id="KW-0010">Activator</keyword>
<dbReference type="OrthoDB" id="6366949at2759"/>
<organism evidence="11 12">
    <name type="scientific">Hyalella azteca</name>
    <name type="common">Amphipod</name>
    <dbReference type="NCBI Taxonomy" id="294128"/>
    <lineage>
        <taxon>Eukaryota</taxon>
        <taxon>Metazoa</taxon>
        <taxon>Ecdysozoa</taxon>
        <taxon>Arthropoda</taxon>
        <taxon>Crustacea</taxon>
        <taxon>Multicrustacea</taxon>
        <taxon>Malacostraca</taxon>
        <taxon>Eumalacostraca</taxon>
        <taxon>Peracarida</taxon>
        <taxon>Amphipoda</taxon>
        <taxon>Senticaudata</taxon>
        <taxon>Talitrida</taxon>
        <taxon>Talitroidea</taxon>
        <taxon>Hyalellidae</taxon>
        <taxon>Hyalella</taxon>
    </lineage>
</organism>
<dbReference type="KEGG" id="hazt:108668041"/>
<keyword evidence="6" id="KW-0804">Transcription</keyword>
<dbReference type="RefSeq" id="XP_047740675.1">
    <property type="nucleotide sequence ID" value="XM_047884719.1"/>
</dbReference>
<evidence type="ECO:0000256" key="8">
    <source>
        <dbReference type="ARBA" id="ARBA00030916"/>
    </source>
</evidence>
<accession>A0A979FX33</accession>
<dbReference type="OMA" id="VRAQINC"/>
<dbReference type="Pfam" id="PF11568">
    <property type="entry name" value="Med29"/>
    <property type="match status" value="1"/>
</dbReference>
<dbReference type="CTD" id="45881"/>
<keyword evidence="4" id="KW-0805">Transcription regulation</keyword>